<dbReference type="PROSITE" id="PS00018">
    <property type="entry name" value="EF_HAND_1"/>
    <property type="match status" value="2"/>
</dbReference>
<evidence type="ECO:0000256" key="1">
    <source>
        <dbReference type="ARBA" id="ARBA00022837"/>
    </source>
</evidence>
<dbReference type="Gene3D" id="2.60.120.920">
    <property type="match status" value="1"/>
</dbReference>
<name>A0A1Q9E115_SYMMI</name>
<dbReference type="CDD" id="cd00051">
    <property type="entry name" value="EFh"/>
    <property type="match status" value="1"/>
</dbReference>
<evidence type="ECO:0000313" key="4">
    <source>
        <dbReference type="Proteomes" id="UP000186817"/>
    </source>
</evidence>
<evidence type="ECO:0000313" key="3">
    <source>
        <dbReference type="EMBL" id="OLQ01111.1"/>
    </source>
</evidence>
<dbReference type="Gene3D" id="1.10.238.10">
    <property type="entry name" value="EF-hand"/>
    <property type="match status" value="1"/>
</dbReference>
<dbReference type="InterPro" id="IPR006573">
    <property type="entry name" value="NHR_dom"/>
</dbReference>
<organism evidence="3 4">
    <name type="scientific">Symbiodinium microadriaticum</name>
    <name type="common">Dinoflagellate</name>
    <name type="synonym">Zooxanthella microadriatica</name>
    <dbReference type="NCBI Taxonomy" id="2951"/>
    <lineage>
        <taxon>Eukaryota</taxon>
        <taxon>Sar</taxon>
        <taxon>Alveolata</taxon>
        <taxon>Dinophyceae</taxon>
        <taxon>Suessiales</taxon>
        <taxon>Symbiodiniaceae</taxon>
        <taxon>Symbiodinium</taxon>
    </lineage>
</organism>
<dbReference type="InterPro" id="IPR011992">
    <property type="entry name" value="EF-hand-dom_pair"/>
</dbReference>
<comment type="caution">
    <text evidence="3">The sequence shown here is derived from an EMBL/GenBank/DDBJ whole genome shotgun (WGS) entry which is preliminary data.</text>
</comment>
<dbReference type="SUPFAM" id="SSF47473">
    <property type="entry name" value="EF-hand"/>
    <property type="match status" value="1"/>
</dbReference>
<dbReference type="InterPro" id="IPR018247">
    <property type="entry name" value="EF_Hand_1_Ca_BS"/>
</dbReference>
<dbReference type="EMBL" id="LSRX01000305">
    <property type="protein sequence ID" value="OLQ01111.1"/>
    <property type="molecule type" value="Genomic_DNA"/>
</dbReference>
<dbReference type="AlphaFoldDB" id="A0A1Q9E115"/>
<proteinExistence type="predicted"/>
<dbReference type="SMART" id="SM00054">
    <property type="entry name" value="EFh"/>
    <property type="match status" value="2"/>
</dbReference>
<dbReference type="InterPro" id="IPR043136">
    <property type="entry name" value="B30.2/SPRY_sf"/>
</dbReference>
<dbReference type="Proteomes" id="UP000186817">
    <property type="component" value="Unassembled WGS sequence"/>
</dbReference>
<reference evidence="3 4" key="1">
    <citation type="submission" date="2016-02" db="EMBL/GenBank/DDBJ databases">
        <title>Genome analysis of coral dinoflagellate symbionts highlights evolutionary adaptations to a symbiotic lifestyle.</title>
        <authorList>
            <person name="Aranda M."/>
            <person name="Li Y."/>
            <person name="Liew Y.J."/>
            <person name="Baumgarten S."/>
            <person name="Simakov O."/>
            <person name="Wilson M."/>
            <person name="Piel J."/>
            <person name="Ashoor H."/>
            <person name="Bougouffa S."/>
            <person name="Bajic V.B."/>
            <person name="Ryu T."/>
            <person name="Ravasi T."/>
            <person name="Bayer T."/>
            <person name="Micklem G."/>
            <person name="Kim H."/>
            <person name="Bhak J."/>
            <person name="Lajeunesse T.C."/>
            <person name="Voolstra C.R."/>
        </authorList>
    </citation>
    <scope>NUCLEOTIDE SEQUENCE [LARGE SCALE GENOMIC DNA]</scope>
    <source>
        <strain evidence="3 4">CCMP2467</strain>
    </source>
</reference>
<accession>A0A1Q9E115</accession>
<dbReference type="GO" id="GO:0005509">
    <property type="term" value="F:calcium ion binding"/>
    <property type="evidence" value="ECO:0007669"/>
    <property type="project" value="InterPro"/>
</dbReference>
<evidence type="ECO:0000259" key="2">
    <source>
        <dbReference type="PROSITE" id="PS50222"/>
    </source>
</evidence>
<feature type="domain" description="EF-hand" evidence="2">
    <location>
        <begin position="29"/>
        <end position="64"/>
    </location>
</feature>
<dbReference type="OrthoDB" id="10263155at2759"/>
<keyword evidence="4" id="KW-1185">Reference proteome</keyword>
<dbReference type="InterPro" id="IPR002048">
    <property type="entry name" value="EF_hand_dom"/>
</dbReference>
<dbReference type="PROSITE" id="PS50222">
    <property type="entry name" value="EF_HAND_2"/>
    <property type="match status" value="1"/>
</dbReference>
<dbReference type="Pfam" id="PF13499">
    <property type="entry name" value="EF-hand_7"/>
    <property type="match status" value="1"/>
</dbReference>
<keyword evidence="1" id="KW-0106">Calcium</keyword>
<protein>
    <submittedName>
        <fullName evidence="3">Calmodulin-like protein 4</fullName>
    </submittedName>
</protein>
<sequence length="289" mass="31843">MPLSAAQEEEAALEEAKADFLAMADDEDVEHANVMAAFLQWDTNGDGIIDREELQAVFTGLGLDVSDKELQSMFVAADMSHDKCLDYAEFLHWIFNSAHWQLRNQFLQTGVSWNGIYKGRNAAIQQDRLTVKRTRGSGETAEFPPGHAVVVSSGVSREFRFEVLDNGSVFKGGFEAGFVSCPPEELPQPLPETARELPCAYVSDASGRLVVLGEEMTELLPWRHRLLPNGTIVDVLCKSGKFQVLLDGKIAADWNIQVPDDLDLYPLVSVYGTTQAIKLLPTGIDAKKA</sequence>
<dbReference type="Pfam" id="PF07177">
    <property type="entry name" value="Neuralized"/>
    <property type="match status" value="1"/>
</dbReference>
<gene>
    <name evidence="3" type="primary">CML4</name>
    <name evidence="3" type="ORF">AK812_SmicGene16193</name>
</gene>